<gene>
    <name evidence="1" type="ORF">PQR62_13580</name>
</gene>
<sequence>MMDLLRQGDVGTHPGSVIISASGKMSFGGRAVARKGDKVHCPKCKTSPNVLIEGDEGMLDNGLPIARHGHRAACGCRLISSLR</sequence>
<proteinExistence type="predicted"/>
<reference evidence="1 2" key="1">
    <citation type="journal article" date="2024" name="Chem. Sci.">
        <title>Discovery of megapolipeptins by genome mining of a Burkholderiales bacteria collection.</title>
        <authorList>
            <person name="Paulo B.S."/>
            <person name="Recchia M.J.J."/>
            <person name="Lee S."/>
            <person name="Fergusson C.H."/>
            <person name="Romanowski S.B."/>
            <person name="Hernandez A."/>
            <person name="Krull N."/>
            <person name="Liu D.Y."/>
            <person name="Cavanagh H."/>
            <person name="Bos A."/>
            <person name="Gray C.A."/>
            <person name="Murphy B.T."/>
            <person name="Linington R.G."/>
            <person name="Eustaquio A.S."/>
        </authorList>
    </citation>
    <scope>NUCLEOTIDE SEQUENCE [LARGE SCALE GENOMIC DNA]</scope>
    <source>
        <strain evidence="1 2">RL21-008-BIB-A</strain>
    </source>
</reference>
<dbReference type="InterPro" id="IPR008727">
    <property type="entry name" value="PAAR_motif"/>
</dbReference>
<dbReference type="Pfam" id="PF05488">
    <property type="entry name" value="PAAR_motif"/>
    <property type="match status" value="1"/>
</dbReference>
<keyword evidence="2" id="KW-1185">Reference proteome</keyword>
<name>A0ABW9ABD8_9BURK</name>
<dbReference type="RefSeq" id="WP_408158477.1">
    <property type="nucleotide sequence ID" value="NZ_JAQQFM010000005.1"/>
</dbReference>
<protein>
    <submittedName>
        <fullName evidence="1">PAAR domain-containing protein</fullName>
    </submittedName>
</protein>
<comment type="caution">
    <text evidence="1">The sequence shown here is derived from an EMBL/GenBank/DDBJ whole genome shotgun (WGS) entry which is preliminary data.</text>
</comment>
<accession>A0ABW9ABD8</accession>
<dbReference type="Proteomes" id="UP001629246">
    <property type="component" value="Unassembled WGS sequence"/>
</dbReference>
<evidence type="ECO:0000313" key="2">
    <source>
        <dbReference type="Proteomes" id="UP001629246"/>
    </source>
</evidence>
<dbReference type="EMBL" id="JAQQFM010000005">
    <property type="protein sequence ID" value="MFL9925302.1"/>
    <property type="molecule type" value="Genomic_DNA"/>
</dbReference>
<dbReference type="Gene3D" id="2.60.200.60">
    <property type="match status" value="1"/>
</dbReference>
<organism evidence="1 2">
    <name type="scientific">Herbaspirillum lusitanum</name>
    <dbReference type="NCBI Taxonomy" id="213312"/>
    <lineage>
        <taxon>Bacteria</taxon>
        <taxon>Pseudomonadati</taxon>
        <taxon>Pseudomonadota</taxon>
        <taxon>Betaproteobacteria</taxon>
        <taxon>Burkholderiales</taxon>
        <taxon>Oxalobacteraceae</taxon>
        <taxon>Herbaspirillum</taxon>
    </lineage>
</organism>
<evidence type="ECO:0000313" key="1">
    <source>
        <dbReference type="EMBL" id="MFL9925302.1"/>
    </source>
</evidence>
<dbReference type="CDD" id="cd14744">
    <property type="entry name" value="PAAR_CT_2"/>
    <property type="match status" value="1"/>
</dbReference>